<evidence type="ECO:0000313" key="6">
    <source>
        <dbReference type="Proteomes" id="UP001633002"/>
    </source>
</evidence>
<feature type="region of interest" description="Disordered" evidence="3">
    <location>
        <begin position="379"/>
        <end position="455"/>
    </location>
</feature>
<accession>A0ABD3HZH9</accession>
<evidence type="ECO:0000259" key="4">
    <source>
        <dbReference type="PROSITE" id="PS50004"/>
    </source>
</evidence>
<dbReference type="InterPro" id="IPR035892">
    <property type="entry name" value="C2_domain_sf"/>
</dbReference>
<reference evidence="5 6" key="1">
    <citation type="submission" date="2024-09" db="EMBL/GenBank/DDBJ databases">
        <title>Chromosome-scale assembly of Riccia sorocarpa.</title>
        <authorList>
            <person name="Paukszto L."/>
        </authorList>
    </citation>
    <scope>NUCLEOTIDE SEQUENCE [LARGE SCALE GENOMIC DNA]</scope>
    <source>
        <strain evidence="5">LP-2024</strain>
        <tissue evidence="5">Aerial parts of the thallus</tissue>
    </source>
</reference>
<feature type="region of interest" description="Disordered" evidence="3">
    <location>
        <begin position="151"/>
        <end position="249"/>
    </location>
</feature>
<keyword evidence="6" id="KW-1185">Reference proteome</keyword>
<dbReference type="PANTHER" id="PTHR46502">
    <property type="entry name" value="C2 DOMAIN-CONTAINING"/>
    <property type="match status" value="1"/>
</dbReference>
<dbReference type="SUPFAM" id="SSF49562">
    <property type="entry name" value="C2 domain (Calcium/lipid-binding domain, CaLB)"/>
    <property type="match status" value="1"/>
</dbReference>
<feature type="domain" description="C2" evidence="4">
    <location>
        <begin position="1"/>
        <end position="103"/>
    </location>
</feature>
<dbReference type="InterPro" id="IPR000008">
    <property type="entry name" value="C2_dom"/>
</dbReference>
<evidence type="ECO:0000256" key="1">
    <source>
        <dbReference type="ARBA" id="ARBA00022723"/>
    </source>
</evidence>
<evidence type="ECO:0000313" key="5">
    <source>
        <dbReference type="EMBL" id="KAL3695665.1"/>
    </source>
</evidence>
<proteinExistence type="predicted"/>
<organism evidence="5 6">
    <name type="scientific">Riccia sorocarpa</name>
    <dbReference type="NCBI Taxonomy" id="122646"/>
    <lineage>
        <taxon>Eukaryota</taxon>
        <taxon>Viridiplantae</taxon>
        <taxon>Streptophyta</taxon>
        <taxon>Embryophyta</taxon>
        <taxon>Marchantiophyta</taxon>
        <taxon>Marchantiopsida</taxon>
        <taxon>Marchantiidae</taxon>
        <taxon>Marchantiales</taxon>
        <taxon>Ricciaceae</taxon>
        <taxon>Riccia</taxon>
    </lineage>
</organism>
<dbReference type="EMBL" id="JBJQOH010000002">
    <property type="protein sequence ID" value="KAL3695665.1"/>
    <property type="molecule type" value="Genomic_DNA"/>
</dbReference>
<feature type="compositionally biased region" description="Low complexity" evidence="3">
    <location>
        <begin position="286"/>
        <end position="296"/>
    </location>
</feature>
<feature type="compositionally biased region" description="Polar residues" evidence="3">
    <location>
        <begin position="264"/>
        <end position="279"/>
    </location>
</feature>
<dbReference type="PANTHER" id="PTHR46502:SF2">
    <property type="entry name" value="16 KDA PHLOEM PROTEIN 2"/>
    <property type="match status" value="1"/>
</dbReference>
<sequence>MPAGTVEVLLIGATGIKDTELFGKADPYAVLKCGRQTLKSNVANNQGSKPVWNQKFSFYIDDTTTELNVRILNSNILEDDEIGTTTVPLSRLFAEYKLPTTSYNVIRPSGRPQGEIKLSLTFTPKKKPGSGIGGTPGGSVAGSVAGSVTGSVYSGSSHGPYSSRTHPGPYRQPEPVPTHKHDPLTGPNGYFKNSGSTKPESVAYGSGVGGAWVNEQSSPGTTPATYPSGPDGGVKPAQGGGAYPGVYPHTPGSVNYDRLSSYAGTESTTSAYPPLNGSSHVPGYPPSSSHPATAPSGFAGSYHPSPYDSGPGNLSRPESARYPPVSSYGPTFPSVPSQKPGHGSVSHVDDVTAGMSGLGLSGYPPNNYPGESMHAYPGYNPAPAGPNDSRPTSYPPPAGYPPAGYPPGYPPQSYPPSDSSSHGMYHGSNHHPAGYGPGAPTFYPPPGGYPYPGQTDSYPPMPYYNPAEAPYVPAGYPK</sequence>
<dbReference type="Gene3D" id="2.60.40.150">
    <property type="entry name" value="C2 domain"/>
    <property type="match status" value="1"/>
</dbReference>
<feature type="compositionally biased region" description="Pro residues" evidence="3">
    <location>
        <begin position="393"/>
        <end position="414"/>
    </location>
</feature>
<dbReference type="SMART" id="SM00239">
    <property type="entry name" value="C2"/>
    <property type="match status" value="1"/>
</dbReference>
<evidence type="ECO:0000256" key="3">
    <source>
        <dbReference type="SAM" id="MobiDB-lite"/>
    </source>
</evidence>
<gene>
    <name evidence="5" type="ORF">R1sor_009741</name>
</gene>
<keyword evidence="1" id="KW-0479">Metal-binding</keyword>
<feature type="compositionally biased region" description="Low complexity" evidence="3">
    <location>
        <begin position="432"/>
        <end position="441"/>
    </location>
</feature>
<comment type="caution">
    <text evidence="5">The sequence shown here is derived from an EMBL/GenBank/DDBJ whole genome shotgun (WGS) entry which is preliminary data.</text>
</comment>
<dbReference type="AlphaFoldDB" id="A0ABD3HZH9"/>
<keyword evidence="2" id="KW-0106">Calcium</keyword>
<feature type="compositionally biased region" description="Polar residues" evidence="3">
    <location>
        <begin position="214"/>
        <end position="225"/>
    </location>
</feature>
<dbReference type="Proteomes" id="UP001633002">
    <property type="component" value="Unassembled WGS sequence"/>
</dbReference>
<dbReference type="Pfam" id="PF00168">
    <property type="entry name" value="C2"/>
    <property type="match status" value="1"/>
</dbReference>
<name>A0ABD3HZH9_9MARC</name>
<dbReference type="GO" id="GO:0046872">
    <property type="term" value="F:metal ion binding"/>
    <property type="evidence" value="ECO:0007669"/>
    <property type="project" value="UniProtKB-KW"/>
</dbReference>
<protein>
    <recommendedName>
        <fullName evidence="4">C2 domain-containing protein</fullName>
    </recommendedName>
</protein>
<feature type="region of interest" description="Disordered" evidence="3">
    <location>
        <begin position="264"/>
        <end position="350"/>
    </location>
</feature>
<dbReference type="PROSITE" id="PS50004">
    <property type="entry name" value="C2"/>
    <property type="match status" value="1"/>
</dbReference>
<evidence type="ECO:0000256" key="2">
    <source>
        <dbReference type="ARBA" id="ARBA00022837"/>
    </source>
</evidence>